<comment type="similarity">
    <text evidence="4">Belongs to the dihydroorotate dehydrogenase family. Type 1 subfamily.</text>
</comment>
<dbReference type="InterPro" id="IPR049622">
    <property type="entry name" value="Dihydroorotate_DH_I"/>
</dbReference>
<dbReference type="NCBIfam" id="NF005574">
    <property type="entry name" value="PRK07259.1"/>
    <property type="match status" value="1"/>
</dbReference>
<comment type="pathway">
    <text evidence="3">Pyrimidine metabolism; UMP biosynthesis via de novo pathway.</text>
</comment>
<dbReference type="PROSITE" id="PS00912">
    <property type="entry name" value="DHODEHASE_2"/>
    <property type="match status" value="1"/>
</dbReference>
<keyword evidence="8" id="KW-0665">Pyrimidine biosynthesis</keyword>
<evidence type="ECO:0000256" key="3">
    <source>
        <dbReference type="ARBA" id="ARBA00004725"/>
    </source>
</evidence>
<accession>X1F3K8</accession>
<dbReference type="InterPro" id="IPR050074">
    <property type="entry name" value="DHO_dehydrogenase"/>
</dbReference>
<dbReference type="Pfam" id="PF01180">
    <property type="entry name" value="DHO_dh"/>
    <property type="match status" value="1"/>
</dbReference>
<evidence type="ECO:0000256" key="6">
    <source>
        <dbReference type="ARBA" id="ARBA00022630"/>
    </source>
</evidence>
<dbReference type="CDD" id="cd04740">
    <property type="entry name" value="DHOD_1B_like"/>
    <property type="match status" value="1"/>
</dbReference>
<keyword evidence="7" id="KW-0288">FMN</keyword>
<evidence type="ECO:0000256" key="8">
    <source>
        <dbReference type="ARBA" id="ARBA00022975"/>
    </source>
</evidence>
<protein>
    <recommendedName>
        <fullName evidence="10">Dihydroorotate dehydrogenase catalytic domain-containing protein</fullName>
    </recommendedName>
</protein>
<keyword evidence="9" id="KW-0560">Oxidoreductase</keyword>
<evidence type="ECO:0000256" key="5">
    <source>
        <dbReference type="ARBA" id="ARBA00022490"/>
    </source>
</evidence>
<dbReference type="PIRSF" id="PIRSF000164">
    <property type="entry name" value="DHO_oxidase"/>
    <property type="match status" value="1"/>
</dbReference>
<keyword evidence="6" id="KW-0285">Flavoprotein</keyword>
<dbReference type="AlphaFoldDB" id="X1F3K8"/>
<comment type="caution">
    <text evidence="11">The sequence shown here is derived from an EMBL/GenBank/DDBJ whole genome shotgun (WGS) entry which is preliminary data.</text>
</comment>
<sequence length="313" mass="33841">MGTVKSKKPNLSIRIGRIRLKNPVMVASGTFGYGEEYKDLIDLKKLGAIVTKTLTLKPTQGNPSPRICETSSGMLNAIGLHNSGIEDFISEKIPYLKRIKVPFIVSIAGGSVKEYQELTERLDHLGGIAGLEINISCPNVEPSHKSKLMFAQDPDLTYKVVKQVKRKTKITLITKLSPNVTDIVSVARAARDAGTDAISLINSVSAMAVDIKTMRPRLANITGGLTGPAIKPIALRAVWEVSRKVNLPLIGMGGIMDWQDALEFIICGATAVVVGTANFVNPLAASEIIDGLDNYLKENEINNINKLVGKLKI</sequence>
<dbReference type="GO" id="GO:0044205">
    <property type="term" value="P:'de novo' UMP biosynthetic process"/>
    <property type="evidence" value="ECO:0007669"/>
    <property type="project" value="UniProtKB-UniPathway"/>
</dbReference>
<name>X1F3K8_9ZZZZ</name>
<comment type="cofactor">
    <cofactor evidence="1">
        <name>FMN</name>
        <dbReference type="ChEBI" id="CHEBI:58210"/>
    </cofactor>
</comment>
<gene>
    <name evidence="11" type="ORF">S03H2_13849</name>
</gene>
<comment type="subcellular location">
    <subcellularLocation>
        <location evidence="2">Cytoplasm</location>
    </subcellularLocation>
</comment>
<dbReference type="InterPro" id="IPR001295">
    <property type="entry name" value="Dihydroorotate_DH_CS"/>
</dbReference>
<dbReference type="NCBIfam" id="TIGR01037">
    <property type="entry name" value="pyrD_sub1_fam"/>
    <property type="match status" value="1"/>
</dbReference>
<dbReference type="InterPro" id="IPR024920">
    <property type="entry name" value="Dihydroorotate_DH_1"/>
</dbReference>
<dbReference type="HAMAP" id="MF_00224">
    <property type="entry name" value="DHO_dh_type1"/>
    <property type="match status" value="1"/>
</dbReference>
<evidence type="ECO:0000259" key="10">
    <source>
        <dbReference type="Pfam" id="PF01180"/>
    </source>
</evidence>
<dbReference type="Gene3D" id="3.20.20.70">
    <property type="entry name" value="Aldolase class I"/>
    <property type="match status" value="1"/>
</dbReference>
<evidence type="ECO:0000256" key="2">
    <source>
        <dbReference type="ARBA" id="ARBA00004496"/>
    </source>
</evidence>
<dbReference type="InterPro" id="IPR012135">
    <property type="entry name" value="Dihydroorotate_DH_1_2"/>
</dbReference>
<organism evidence="11">
    <name type="scientific">marine sediment metagenome</name>
    <dbReference type="NCBI Taxonomy" id="412755"/>
    <lineage>
        <taxon>unclassified sequences</taxon>
        <taxon>metagenomes</taxon>
        <taxon>ecological metagenomes</taxon>
    </lineage>
</organism>
<dbReference type="PANTHER" id="PTHR48109">
    <property type="entry name" value="DIHYDROOROTATE DEHYDROGENASE (QUINONE), MITOCHONDRIAL-RELATED"/>
    <property type="match status" value="1"/>
</dbReference>
<keyword evidence="5" id="KW-0963">Cytoplasm</keyword>
<evidence type="ECO:0000256" key="7">
    <source>
        <dbReference type="ARBA" id="ARBA00022643"/>
    </source>
</evidence>
<evidence type="ECO:0000256" key="4">
    <source>
        <dbReference type="ARBA" id="ARBA00008008"/>
    </source>
</evidence>
<evidence type="ECO:0000256" key="9">
    <source>
        <dbReference type="ARBA" id="ARBA00023002"/>
    </source>
</evidence>
<dbReference type="FunFam" id="3.20.20.70:FF:000027">
    <property type="entry name" value="Dihydropyrimidine dehydrogenase [NADP(+)]"/>
    <property type="match status" value="1"/>
</dbReference>
<evidence type="ECO:0000256" key="1">
    <source>
        <dbReference type="ARBA" id="ARBA00001917"/>
    </source>
</evidence>
<dbReference type="EMBL" id="BARU01007024">
    <property type="protein sequence ID" value="GAH40226.1"/>
    <property type="molecule type" value="Genomic_DNA"/>
</dbReference>
<reference evidence="11" key="1">
    <citation type="journal article" date="2014" name="Front. Microbiol.">
        <title>High frequency of phylogenetically diverse reductive dehalogenase-homologous genes in deep subseafloor sedimentary metagenomes.</title>
        <authorList>
            <person name="Kawai M."/>
            <person name="Futagami T."/>
            <person name="Toyoda A."/>
            <person name="Takaki Y."/>
            <person name="Nishi S."/>
            <person name="Hori S."/>
            <person name="Arai W."/>
            <person name="Tsubouchi T."/>
            <person name="Morono Y."/>
            <person name="Uchiyama I."/>
            <person name="Ito T."/>
            <person name="Fujiyama A."/>
            <person name="Inagaki F."/>
            <person name="Takami H."/>
        </authorList>
    </citation>
    <scope>NUCLEOTIDE SEQUENCE</scope>
    <source>
        <strain evidence="11">Expedition CK06-06</strain>
    </source>
</reference>
<dbReference type="SUPFAM" id="SSF51395">
    <property type="entry name" value="FMN-linked oxidoreductases"/>
    <property type="match status" value="1"/>
</dbReference>
<dbReference type="GO" id="GO:0006207">
    <property type="term" value="P:'de novo' pyrimidine nucleobase biosynthetic process"/>
    <property type="evidence" value="ECO:0007669"/>
    <property type="project" value="InterPro"/>
</dbReference>
<dbReference type="InterPro" id="IPR033888">
    <property type="entry name" value="DHOD_1B"/>
</dbReference>
<evidence type="ECO:0000313" key="11">
    <source>
        <dbReference type="EMBL" id="GAH40226.1"/>
    </source>
</evidence>
<dbReference type="InterPro" id="IPR005720">
    <property type="entry name" value="Dihydroorotate_DH_cat"/>
</dbReference>
<dbReference type="GO" id="GO:0004152">
    <property type="term" value="F:dihydroorotate dehydrogenase activity"/>
    <property type="evidence" value="ECO:0007669"/>
    <property type="project" value="InterPro"/>
</dbReference>
<dbReference type="InterPro" id="IPR013785">
    <property type="entry name" value="Aldolase_TIM"/>
</dbReference>
<dbReference type="PANTHER" id="PTHR48109:SF1">
    <property type="entry name" value="DIHYDROOROTATE DEHYDROGENASE (FUMARATE)"/>
    <property type="match status" value="1"/>
</dbReference>
<feature type="domain" description="Dihydroorotate dehydrogenase catalytic" evidence="10">
    <location>
        <begin position="12"/>
        <end position="296"/>
    </location>
</feature>
<dbReference type="UniPathway" id="UPA00070"/>
<dbReference type="GO" id="GO:0005737">
    <property type="term" value="C:cytoplasm"/>
    <property type="evidence" value="ECO:0007669"/>
    <property type="project" value="UniProtKB-SubCell"/>
</dbReference>
<proteinExistence type="inferred from homology"/>